<dbReference type="GO" id="GO:0042834">
    <property type="term" value="F:peptidoglycan binding"/>
    <property type="evidence" value="ECO:0007669"/>
    <property type="project" value="InterPro"/>
</dbReference>
<gene>
    <name evidence="4" type="ORF">Cenrod_0347</name>
</gene>
<dbReference type="InterPro" id="IPR007730">
    <property type="entry name" value="SPOR-like_dom"/>
</dbReference>
<dbReference type="Gene3D" id="3.30.70.1070">
    <property type="entry name" value="Sporulation related repeat"/>
    <property type="match status" value="1"/>
</dbReference>
<keyword evidence="2" id="KW-1133">Transmembrane helix</keyword>
<reference evidence="4 5" key="1">
    <citation type="journal article" date="2013" name="Genome Biol.">
        <title>Genomic analysis reveals key aspects of prokaryotic symbiosis in the phototrophic consortium "Chlorochromatium aggregatum".</title>
        <authorList>
            <person name="Liu Z."/>
            <person name="Muller J."/>
            <person name="Li T."/>
            <person name="Alvey R.M."/>
            <person name="Vogl K."/>
            <person name="Frigaard N.U."/>
            <person name="Rockwell N.C."/>
            <person name="Boyd E.S."/>
            <person name="Tomsho L.P."/>
            <person name="Schuster S.C."/>
            <person name="Henke P."/>
            <person name="Rohde M."/>
            <person name="Overmann J."/>
            <person name="Bryant D.A."/>
        </authorList>
    </citation>
    <scope>NUCLEOTIDE SEQUENCE [LARGE SCALE GENOMIC DNA]</scope>
    <source>
        <strain evidence="4">CR</strain>
    </source>
</reference>
<dbReference type="Pfam" id="PF05036">
    <property type="entry name" value="SPOR"/>
    <property type="match status" value="1"/>
</dbReference>
<dbReference type="eggNOG" id="COG3087">
    <property type="taxonomic scope" value="Bacteria"/>
</dbReference>
<dbReference type="SUPFAM" id="SSF110997">
    <property type="entry name" value="Sporulation related repeat"/>
    <property type="match status" value="1"/>
</dbReference>
<evidence type="ECO:0000313" key="5">
    <source>
        <dbReference type="Proteomes" id="UP000017184"/>
    </source>
</evidence>
<evidence type="ECO:0000256" key="2">
    <source>
        <dbReference type="SAM" id="Phobius"/>
    </source>
</evidence>
<keyword evidence="2" id="KW-0812">Transmembrane</keyword>
<sequence>MAETEPPLSLDRFPYPAVSSLYRAIVGELHPDHYLGVFAKLEASNRTSWYVPSWNWAASLNTINWMVFRKMWGALLAYLALVTAIPLLVLGLGRLVLRWPQPIELGIMASLLVLAFLIPGAVGDLLFHARCRTLVYRALAAHPTLQDACTALEQIASTRRRLIRILMANFFVWILGLLVFVLFPAKPALPLAPGAVSAASASGPVVPAASAALTPASCPPVTCPAVPAVPMALPASETASSAVAPVSSPSSEPQATAVPSPASSSGEPPAPAPAVDAPILQPLPAPAVSAAVQAVPPVPHIPPHTAPAVPAVARPYFVNAGLFANPANAHAVQARLIGHGFPVTLQEVRARGKELTRVRVGPFSSRVQATHVITRIRALQLEATLVRP</sequence>
<dbReference type="InterPro" id="IPR036680">
    <property type="entry name" value="SPOR-like_sf"/>
</dbReference>
<evidence type="ECO:0000313" key="4">
    <source>
        <dbReference type="EMBL" id="AGX86471.1"/>
    </source>
</evidence>
<evidence type="ECO:0000259" key="3">
    <source>
        <dbReference type="PROSITE" id="PS51724"/>
    </source>
</evidence>
<keyword evidence="2" id="KW-0472">Membrane</keyword>
<feature type="transmembrane region" description="Helical" evidence="2">
    <location>
        <begin position="162"/>
        <end position="183"/>
    </location>
</feature>
<dbReference type="PROSITE" id="PS51724">
    <property type="entry name" value="SPOR"/>
    <property type="match status" value="1"/>
</dbReference>
<feature type="transmembrane region" description="Helical" evidence="2">
    <location>
        <begin position="103"/>
        <end position="127"/>
    </location>
</feature>
<protein>
    <submittedName>
        <fullName evidence="4">Sporulation-related protein</fullName>
    </submittedName>
</protein>
<organism evidence="4 5">
    <name type="scientific">Candidatus Symbiobacter mobilis CR</name>
    <dbReference type="NCBI Taxonomy" id="946483"/>
    <lineage>
        <taxon>Bacteria</taxon>
        <taxon>Pseudomonadati</taxon>
        <taxon>Pseudomonadota</taxon>
        <taxon>Betaproteobacteria</taxon>
        <taxon>Burkholderiales</taxon>
        <taxon>Comamonadaceae</taxon>
    </lineage>
</organism>
<proteinExistence type="predicted"/>
<name>U5N4Q7_9BURK</name>
<dbReference type="EMBL" id="CP004885">
    <property type="protein sequence ID" value="AGX86471.1"/>
    <property type="molecule type" value="Genomic_DNA"/>
</dbReference>
<dbReference type="HOGENOM" id="CLU_711135_0_0_4"/>
<feature type="transmembrane region" description="Helical" evidence="2">
    <location>
        <begin position="75"/>
        <end position="97"/>
    </location>
</feature>
<dbReference type="STRING" id="946483.Cenrod_0347"/>
<dbReference type="KEGG" id="cbx:Cenrod_0347"/>
<feature type="region of interest" description="Disordered" evidence="1">
    <location>
        <begin position="243"/>
        <end position="278"/>
    </location>
</feature>
<dbReference type="Proteomes" id="UP000017184">
    <property type="component" value="Chromosome"/>
</dbReference>
<evidence type="ECO:0000256" key="1">
    <source>
        <dbReference type="SAM" id="MobiDB-lite"/>
    </source>
</evidence>
<dbReference type="AlphaFoldDB" id="U5N4Q7"/>
<dbReference type="OrthoDB" id="8912395at2"/>
<dbReference type="RefSeq" id="WP_022771292.1">
    <property type="nucleotide sequence ID" value="NC_022576.1"/>
</dbReference>
<keyword evidence="5" id="KW-1185">Reference proteome</keyword>
<accession>U5N4Q7</accession>
<feature type="domain" description="SPOR" evidence="3">
    <location>
        <begin position="310"/>
        <end position="388"/>
    </location>
</feature>